<gene>
    <name evidence="2" type="ORF">LCGC14_2968530</name>
</gene>
<sequence length="149" mass="16369">SDREWLLEQDEGTIAKMSPMGPEKVEQSADEIQANKDQVIADYNAGKKTIDNYTKGMPDAMKAEVSGGVKLYKEHRETLVKGIMDNAKDVWKEDTLKAMDDETLENVSKSITKPVDYSAQGAGGNSQAPEGEEVVEVPVEYSRDGKGDK</sequence>
<feature type="non-terminal residue" evidence="2">
    <location>
        <position position="1"/>
    </location>
</feature>
<protein>
    <submittedName>
        <fullName evidence="2">Uncharacterized protein</fullName>
    </submittedName>
</protein>
<dbReference type="AlphaFoldDB" id="A0A0F8XB19"/>
<dbReference type="EMBL" id="LAZR01060290">
    <property type="protein sequence ID" value="KKK65998.1"/>
    <property type="molecule type" value="Genomic_DNA"/>
</dbReference>
<accession>A0A0F8XB19</accession>
<name>A0A0F8XB19_9ZZZZ</name>
<evidence type="ECO:0000313" key="2">
    <source>
        <dbReference type="EMBL" id="KKK65998.1"/>
    </source>
</evidence>
<proteinExistence type="predicted"/>
<feature type="region of interest" description="Disordered" evidence="1">
    <location>
        <begin position="109"/>
        <end position="149"/>
    </location>
</feature>
<evidence type="ECO:0000256" key="1">
    <source>
        <dbReference type="SAM" id="MobiDB-lite"/>
    </source>
</evidence>
<organism evidence="2">
    <name type="scientific">marine sediment metagenome</name>
    <dbReference type="NCBI Taxonomy" id="412755"/>
    <lineage>
        <taxon>unclassified sequences</taxon>
        <taxon>metagenomes</taxon>
        <taxon>ecological metagenomes</taxon>
    </lineage>
</organism>
<feature type="region of interest" description="Disordered" evidence="1">
    <location>
        <begin position="1"/>
        <end position="29"/>
    </location>
</feature>
<reference evidence="2" key="1">
    <citation type="journal article" date="2015" name="Nature">
        <title>Complex archaea that bridge the gap between prokaryotes and eukaryotes.</title>
        <authorList>
            <person name="Spang A."/>
            <person name="Saw J.H."/>
            <person name="Jorgensen S.L."/>
            <person name="Zaremba-Niedzwiedzka K."/>
            <person name="Martijn J."/>
            <person name="Lind A.E."/>
            <person name="van Eijk R."/>
            <person name="Schleper C."/>
            <person name="Guy L."/>
            <person name="Ettema T.J."/>
        </authorList>
    </citation>
    <scope>NUCLEOTIDE SEQUENCE</scope>
</reference>
<comment type="caution">
    <text evidence="2">The sequence shown here is derived from an EMBL/GenBank/DDBJ whole genome shotgun (WGS) entry which is preliminary data.</text>
</comment>